<evidence type="ECO:0000256" key="5">
    <source>
        <dbReference type="ARBA" id="ARBA00023136"/>
    </source>
</evidence>
<gene>
    <name evidence="11" type="ORF">C6N75_28180</name>
</gene>
<evidence type="ECO:0000313" key="12">
    <source>
        <dbReference type="Proteomes" id="UP000239322"/>
    </source>
</evidence>
<comment type="function">
    <text evidence="9">Fluoride-specific ion channel. Important for reducing fluoride concentration in the cell, thus reducing its toxicity.</text>
</comment>
<evidence type="ECO:0000256" key="2">
    <source>
        <dbReference type="ARBA" id="ARBA00022475"/>
    </source>
</evidence>
<keyword evidence="2" id="KW-1003">Cell membrane</keyword>
<keyword evidence="6" id="KW-0407">Ion channel</keyword>
<dbReference type="Pfam" id="PF02537">
    <property type="entry name" value="CRCB"/>
    <property type="match status" value="1"/>
</dbReference>
<dbReference type="RefSeq" id="WP_181160656.1">
    <property type="nucleotide sequence ID" value="NZ_PVLV01000614.1"/>
</dbReference>
<evidence type="ECO:0000256" key="1">
    <source>
        <dbReference type="ARBA" id="ARBA00004651"/>
    </source>
</evidence>
<proteinExistence type="inferred from homology"/>
<evidence type="ECO:0000256" key="7">
    <source>
        <dbReference type="ARBA" id="ARBA00035120"/>
    </source>
</evidence>
<organism evidence="11 12">
    <name type="scientific">Streptomyces solincola</name>
    <dbReference type="NCBI Taxonomy" id="2100817"/>
    <lineage>
        <taxon>Bacteria</taxon>
        <taxon>Bacillati</taxon>
        <taxon>Actinomycetota</taxon>
        <taxon>Actinomycetes</taxon>
        <taxon>Kitasatosporales</taxon>
        <taxon>Streptomycetaceae</taxon>
        <taxon>Streptomyces</taxon>
    </lineage>
</organism>
<dbReference type="AlphaFoldDB" id="A0A2S9PNI0"/>
<evidence type="ECO:0000256" key="10">
    <source>
        <dbReference type="RuleBase" id="RU004340"/>
    </source>
</evidence>
<comment type="similarity">
    <text evidence="7 10">Belongs to the fluoride channel Fluc/FEX (TC 1.A.43) family.</text>
</comment>
<keyword evidence="6" id="KW-0813">Transport</keyword>
<keyword evidence="4" id="KW-1133">Transmembrane helix</keyword>
<reference evidence="11 12" key="1">
    <citation type="submission" date="2018-03" db="EMBL/GenBank/DDBJ databases">
        <title>Novel Streptomyces sp. from soil.</title>
        <authorList>
            <person name="Tan G.Y.A."/>
            <person name="Lee Z.Y."/>
        </authorList>
    </citation>
    <scope>NUCLEOTIDE SEQUENCE [LARGE SCALE GENOMIC DNA]</scope>
    <source>
        <strain evidence="11 12">ST5x</strain>
    </source>
</reference>
<dbReference type="EMBL" id="PVLV01000614">
    <property type="protein sequence ID" value="PRH75962.1"/>
    <property type="molecule type" value="Genomic_DNA"/>
</dbReference>
<protein>
    <recommendedName>
        <fullName evidence="10">Fluoride-specific ion channel</fullName>
    </recommendedName>
</protein>
<keyword evidence="6" id="KW-0406">Ion transport</keyword>
<evidence type="ECO:0000256" key="3">
    <source>
        <dbReference type="ARBA" id="ARBA00022692"/>
    </source>
</evidence>
<evidence type="ECO:0000313" key="11">
    <source>
        <dbReference type="EMBL" id="PRH75962.1"/>
    </source>
</evidence>
<keyword evidence="5" id="KW-0472">Membrane</keyword>
<comment type="catalytic activity">
    <reaction evidence="8">
        <text>fluoride(in) = fluoride(out)</text>
        <dbReference type="Rhea" id="RHEA:76159"/>
        <dbReference type="ChEBI" id="CHEBI:17051"/>
    </reaction>
    <physiologicalReaction direction="left-to-right" evidence="8">
        <dbReference type="Rhea" id="RHEA:76160"/>
    </physiologicalReaction>
</comment>
<evidence type="ECO:0000256" key="9">
    <source>
        <dbReference type="ARBA" id="ARBA00049940"/>
    </source>
</evidence>
<evidence type="ECO:0000256" key="6">
    <source>
        <dbReference type="ARBA" id="ARBA00023303"/>
    </source>
</evidence>
<dbReference type="InterPro" id="IPR003691">
    <property type="entry name" value="FluC"/>
</dbReference>
<comment type="subcellular location">
    <subcellularLocation>
        <location evidence="1">Cell membrane</location>
        <topology evidence="1">Multi-pass membrane protein</topology>
    </subcellularLocation>
</comment>
<feature type="non-terminal residue" evidence="11">
    <location>
        <position position="1"/>
    </location>
</feature>
<comment type="caution">
    <text evidence="11">The sequence shown here is derived from an EMBL/GenBank/DDBJ whole genome shotgun (WGS) entry which is preliminary data.</text>
</comment>
<dbReference type="Proteomes" id="UP000239322">
    <property type="component" value="Unassembled WGS sequence"/>
</dbReference>
<keyword evidence="3" id="KW-0812">Transmembrane</keyword>
<keyword evidence="12" id="KW-1185">Reference proteome</keyword>
<name>A0A2S9PNI0_9ACTN</name>
<dbReference type="GO" id="GO:0034220">
    <property type="term" value="P:monoatomic ion transmembrane transport"/>
    <property type="evidence" value="ECO:0007669"/>
    <property type="project" value="UniProtKB-KW"/>
</dbReference>
<accession>A0A2S9PNI0</accession>
<evidence type="ECO:0000256" key="8">
    <source>
        <dbReference type="ARBA" id="ARBA00035585"/>
    </source>
</evidence>
<dbReference type="GO" id="GO:0005886">
    <property type="term" value="C:plasma membrane"/>
    <property type="evidence" value="ECO:0007669"/>
    <property type="project" value="UniProtKB-SubCell"/>
</dbReference>
<evidence type="ECO:0000256" key="4">
    <source>
        <dbReference type="ARBA" id="ARBA00022989"/>
    </source>
</evidence>
<sequence>TASAAVPEAVHQLIGPGLCAALSTYSTFSYETLRLVETGAGRIAAANVLASTAAGLGAAWLGVTLARAALG</sequence>